<name>A0A4R1LDK9_9BACT</name>
<comment type="cofactor">
    <cofactor evidence="6">
        <name>Zn(2+)</name>
        <dbReference type="ChEBI" id="CHEBI:29105"/>
    </cofactor>
</comment>
<dbReference type="Proteomes" id="UP000295210">
    <property type="component" value="Unassembled WGS sequence"/>
</dbReference>
<dbReference type="EMBL" id="SMGK01000001">
    <property type="protein sequence ID" value="TCK75817.1"/>
    <property type="molecule type" value="Genomic_DNA"/>
</dbReference>
<reference evidence="8 9" key="1">
    <citation type="submission" date="2019-03" db="EMBL/GenBank/DDBJ databases">
        <title>Genomic Encyclopedia of Type Strains, Phase IV (KMG-IV): sequencing the most valuable type-strain genomes for metagenomic binning, comparative biology and taxonomic classification.</title>
        <authorList>
            <person name="Goeker M."/>
        </authorList>
    </citation>
    <scope>NUCLEOTIDE SEQUENCE [LARGE SCALE GENOMIC DNA]</scope>
    <source>
        <strain evidence="8 9">DSM 103428</strain>
    </source>
</reference>
<keyword evidence="3 6" id="KW-0479">Metal-binding</keyword>
<keyword evidence="4 6" id="KW-0862">Zinc</keyword>
<keyword evidence="1 6" id="KW-0813">Transport</keyword>
<keyword evidence="2 6" id="KW-1003">Cell membrane</keyword>
<comment type="caution">
    <text evidence="8">The sequence shown here is derived from an EMBL/GenBank/DDBJ whole genome shotgun (WGS) entry which is preliminary data.</text>
</comment>
<dbReference type="AlphaFoldDB" id="A0A4R1LDK9"/>
<feature type="binding site" evidence="6">
    <location>
        <position position="520"/>
    </location>
    <ligand>
        <name>Zn(2+)</name>
        <dbReference type="ChEBI" id="CHEBI:29105"/>
    </ligand>
</feature>
<evidence type="ECO:0000313" key="8">
    <source>
        <dbReference type="EMBL" id="TCK75817.1"/>
    </source>
</evidence>
<dbReference type="GO" id="GO:0008270">
    <property type="term" value="F:zinc ion binding"/>
    <property type="evidence" value="ECO:0007669"/>
    <property type="project" value="UniProtKB-UniRule"/>
</dbReference>
<keyword evidence="9" id="KW-1185">Reference proteome</keyword>
<feature type="compositionally biased region" description="Low complexity" evidence="7">
    <location>
        <begin position="472"/>
        <end position="484"/>
    </location>
</feature>
<accession>A0A4R1LDK9</accession>
<comment type="similarity">
    <text evidence="6">Belongs to the inorganic carbon transporter (TC 9.A.2) DabA family.</text>
</comment>
<evidence type="ECO:0000256" key="1">
    <source>
        <dbReference type="ARBA" id="ARBA00022448"/>
    </source>
</evidence>
<comment type="function">
    <text evidence="6">Part of an energy-coupled inorganic carbon pump.</text>
</comment>
<dbReference type="PANTHER" id="PTHR38344">
    <property type="entry name" value="UPF0753 PROTEIN AQ_863"/>
    <property type="match status" value="1"/>
</dbReference>
<feature type="region of interest" description="Disordered" evidence="7">
    <location>
        <begin position="461"/>
        <end position="485"/>
    </location>
</feature>
<evidence type="ECO:0000256" key="6">
    <source>
        <dbReference type="HAMAP-Rule" id="MF_01871"/>
    </source>
</evidence>
<feature type="binding site" evidence="6">
    <location>
        <position position="343"/>
    </location>
    <ligand>
        <name>Zn(2+)</name>
        <dbReference type="ChEBI" id="CHEBI:29105"/>
    </ligand>
</feature>
<comment type="subcellular location">
    <subcellularLocation>
        <location evidence="6">Cell membrane</location>
        <topology evidence="6">Peripheral membrane protein</topology>
    </subcellularLocation>
</comment>
<evidence type="ECO:0000256" key="7">
    <source>
        <dbReference type="SAM" id="MobiDB-lite"/>
    </source>
</evidence>
<dbReference type="GO" id="GO:0005886">
    <property type="term" value="C:plasma membrane"/>
    <property type="evidence" value="ECO:0007669"/>
    <property type="project" value="UniProtKB-SubCell"/>
</dbReference>
<feature type="binding site" evidence="6">
    <location>
        <position position="535"/>
    </location>
    <ligand>
        <name>Zn(2+)</name>
        <dbReference type="ChEBI" id="CHEBI:29105"/>
    </ligand>
</feature>
<evidence type="ECO:0000256" key="5">
    <source>
        <dbReference type="ARBA" id="ARBA00023136"/>
    </source>
</evidence>
<evidence type="ECO:0000256" key="3">
    <source>
        <dbReference type="ARBA" id="ARBA00022723"/>
    </source>
</evidence>
<evidence type="ECO:0000313" key="9">
    <source>
        <dbReference type="Proteomes" id="UP000295210"/>
    </source>
</evidence>
<evidence type="ECO:0000256" key="2">
    <source>
        <dbReference type="ARBA" id="ARBA00022475"/>
    </source>
</evidence>
<comment type="subunit">
    <text evidence="6">Forms a complex with DabB.</text>
</comment>
<gene>
    <name evidence="6" type="primary">dabA</name>
    <name evidence="8" type="ORF">C7378_0811</name>
</gene>
<feature type="binding site" evidence="6">
    <location>
        <position position="345"/>
    </location>
    <ligand>
        <name>Zn(2+)</name>
        <dbReference type="ChEBI" id="CHEBI:29105"/>
    </ligand>
</feature>
<dbReference type="PANTHER" id="PTHR38344:SF1">
    <property type="entry name" value="INORGANIC CARBON TRANSPORTER SUBUNIT DABA-RELATED"/>
    <property type="match status" value="1"/>
</dbReference>
<proteinExistence type="inferred from homology"/>
<protein>
    <recommendedName>
        <fullName evidence="6">Probable inorganic carbon transporter subunit DabA</fullName>
    </recommendedName>
</protein>
<sequence length="846" mass="94636">MKTLEQVPSSPPKINATREAVESACQSIAPTWPLDQFIAVNPYWGVIGDAIHTAAHRIESYSGSRMLMPRSFYRDQLKSGSLGREHLQEALRQSGLNISLTDLLCELESESPSIPRVPLATAIADSQRDLLHGVSISDFVTHNVSQHCASYFDRCQSSWETPHRRDLYQSWLHHARTDMSPWLLMGIHDMRHHALSLPNEPLNLIDEALQTLPIPQEEWVNYLTALLMSINGWASWCAFERWQARLARRDNDHIIQLLAIRLAWEHFVFVHLLESKESPAWQNGWKELLEWREHAEQQSSVDWIFQEALEMAYQRELCSALKYSRPLSGSNGERTPAVQAVFCIDVRSEVFRRALESCSDEIETLGFAGFFGLPISYTPLGTHTERPQLPGLLAPKLCVADSTGSEDTDQKALHKMQRSLRFKAIWKDFKTSANSTFTFVESCGFFYTTSLLKSTLHRPNRSVETNGITPGPHSSLRPRLSHSSGDNLSSVESLCELIAGILTNMSLTSGFARLLLLTGHGSHSVNNPHAAGLDCGACGGQTGEVNARVLAGLLNDATIRSGLLQRGIAIPSTTHALAALHNTTTDEVTIFDTDLLPQSHASDLTRLQEWLQQAGHRARTERAQSVGINGHKATSAKSLLDQFRIRSQDWSQVRPEWGLANNAAFLIAPRRRSRGIDLQGRVFLHEYQSILDPDGSVLEAIMTAPMLVTNWINMQYYASTVDNRLYGSGNKVLHNVVGGRLGVFEGNGGDLRIGLPLQSLHDGYKLRHIPLRLSVFIEAPQRLIDAIILKHEVVRNLIHNAWIHLFQITLGSATLSRYRDGIWHPVQVNGFNVSEQLAILTEERDA</sequence>
<evidence type="ECO:0000256" key="4">
    <source>
        <dbReference type="ARBA" id="ARBA00022833"/>
    </source>
</evidence>
<dbReference type="HAMAP" id="MF_01871">
    <property type="entry name" value="DabA"/>
    <property type="match status" value="1"/>
</dbReference>
<organism evidence="8 9">
    <name type="scientific">Acidipila rosea</name>
    <dbReference type="NCBI Taxonomy" id="768535"/>
    <lineage>
        <taxon>Bacteria</taxon>
        <taxon>Pseudomonadati</taxon>
        <taxon>Acidobacteriota</taxon>
        <taxon>Terriglobia</taxon>
        <taxon>Terriglobales</taxon>
        <taxon>Acidobacteriaceae</taxon>
        <taxon>Acidipila</taxon>
    </lineage>
</organism>
<dbReference type="InterPro" id="IPR018752">
    <property type="entry name" value="DabA"/>
</dbReference>
<keyword evidence="5 6" id="KW-0472">Membrane</keyword>
<dbReference type="RefSeq" id="WP_165876633.1">
    <property type="nucleotide sequence ID" value="NZ_SMGK01000001.1"/>
</dbReference>
<dbReference type="Pfam" id="PF10070">
    <property type="entry name" value="DabA"/>
    <property type="match status" value="1"/>
</dbReference>